<accession>A0AA87YVU0</accession>
<evidence type="ECO:0000313" key="2">
    <source>
        <dbReference type="EMBL" id="GMN18915.1"/>
    </source>
</evidence>
<dbReference type="Gene3D" id="3.80.10.10">
    <property type="entry name" value="Ribonuclease Inhibitor"/>
    <property type="match status" value="1"/>
</dbReference>
<dbReference type="EMBL" id="BTGU01002468">
    <property type="protein sequence ID" value="GMN18915.1"/>
    <property type="molecule type" value="Genomic_DNA"/>
</dbReference>
<name>A0AA87YVU0_FICCA</name>
<organism evidence="2 3">
    <name type="scientific">Ficus carica</name>
    <name type="common">Common fig</name>
    <dbReference type="NCBI Taxonomy" id="3494"/>
    <lineage>
        <taxon>Eukaryota</taxon>
        <taxon>Viridiplantae</taxon>
        <taxon>Streptophyta</taxon>
        <taxon>Embryophyta</taxon>
        <taxon>Tracheophyta</taxon>
        <taxon>Spermatophyta</taxon>
        <taxon>Magnoliopsida</taxon>
        <taxon>eudicotyledons</taxon>
        <taxon>Gunneridae</taxon>
        <taxon>Pentapetalae</taxon>
        <taxon>rosids</taxon>
        <taxon>fabids</taxon>
        <taxon>Rosales</taxon>
        <taxon>Moraceae</taxon>
        <taxon>Ficeae</taxon>
        <taxon>Ficus</taxon>
    </lineage>
</organism>
<dbReference type="Pfam" id="PF00646">
    <property type="entry name" value="F-box"/>
    <property type="match status" value="1"/>
</dbReference>
<dbReference type="AlphaFoldDB" id="A0AA87YVU0"/>
<evidence type="ECO:0000259" key="1">
    <source>
        <dbReference type="PROSITE" id="PS50181"/>
    </source>
</evidence>
<feature type="domain" description="F-box" evidence="1">
    <location>
        <begin position="12"/>
        <end position="48"/>
    </location>
</feature>
<proteinExistence type="predicted"/>
<dbReference type="Proteomes" id="UP001187192">
    <property type="component" value="Unassembled WGS sequence"/>
</dbReference>
<sequence>METMSESPMTSIDRFSGLPDDIAHKVVSYLKTEDISRLSAVSKRCRQLCISSPVLNFEVVPYQTNARKRAQLMNYVERLLALRIGMDTQECRIRWCLESSFNFADEEYRLLSWLHHAVKCDFKRLFLDNNLKCGSDFVLPSSLFCSKSLEILKMRFHNGVAVLKTPSSIGNTHGFSSLKCLRMQSVRIHDRFGEFISSCCKFLEELSLTEIKGTESITITSSSLKVLYISFGFDLLHLHISAEKLVHMGLFWVFHSPIDCKLQLSAPNLEHFAYVIEHSTAPKTSIDKNLVRALHDVAGNIKGLILTDDYMQEDNRAFGRQESQDVLILQNLKFATIEFTGHGKNQLELIKFILKTAKDLQNMTVLYASPLRSRVRNVIIQYKKASSNVKLTFLPLQVPLHFP</sequence>
<dbReference type="InterPro" id="IPR032675">
    <property type="entry name" value="LRR_dom_sf"/>
</dbReference>
<dbReference type="SUPFAM" id="SSF81383">
    <property type="entry name" value="F-box domain"/>
    <property type="match status" value="1"/>
</dbReference>
<dbReference type="Gene3D" id="1.20.1280.50">
    <property type="match status" value="1"/>
</dbReference>
<protein>
    <recommendedName>
        <fullName evidence="1">F-box domain-containing protein</fullName>
    </recommendedName>
</protein>
<dbReference type="InterPro" id="IPR053197">
    <property type="entry name" value="F-box_SCFL_complex_component"/>
</dbReference>
<evidence type="ECO:0000313" key="3">
    <source>
        <dbReference type="Proteomes" id="UP001187192"/>
    </source>
</evidence>
<gene>
    <name evidence="2" type="ORF">TIFTF001_042780</name>
</gene>
<dbReference type="InterPro" id="IPR055411">
    <property type="entry name" value="LRR_FXL15/At3g58940/PEG3-like"/>
</dbReference>
<dbReference type="InterPro" id="IPR001810">
    <property type="entry name" value="F-box_dom"/>
</dbReference>
<dbReference type="SMART" id="SM00256">
    <property type="entry name" value="FBOX"/>
    <property type="match status" value="1"/>
</dbReference>
<dbReference type="PROSITE" id="PS50181">
    <property type="entry name" value="FBOX"/>
    <property type="match status" value="1"/>
</dbReference>
<dbReference type="PANTHER" id="PTHR34223">
    <property type="entry name" value="OS11G0201299 PROTEIN"/>
    <property type="match status" value="1"/>
</dbReference>
<dbReference type="PANTHER" id="PTHR34223:SF51">
    <property type="entry name" value="OS06G0556300 PROTEIN"/>
    <property type="match status" value="1"/>
</dbReference>
<dbReference type="Pfam" id="PF24758">
    <property type="entry name" value="LRR_At5g56370"/>
    <property type="match status" value="1"/>
</dbReference>
<dbReference type="SUPFAM" id="SSF52047">
    <property type="entry name" value="RNI-like"/>
    <property type="match status" value="1"/>
</dbReference>
<dbReference type="InterPro" id="IPR036047">
    <property type="entry name" value="F-box-like_dom_sf"/>
</dbReference>
<reference evidence="2" key="1">
    <citation type="submission" date="2023-07" db="EMBL/GenBank/DDBJ databases">
        <title>draft genome sequence of fig (Ficus carica).</title>
        <authorList>
            <person name="Takahashi T."/>
            <person name="Nishimura K."/>
        </authorList>
    </citation>
    <scope>NUCLEOTIDE SEQUENCE</scope>
</reference>
<keyword evidence="3" id="KW-1185">Reference proteome</keyword>
<comment type="caution">
    <text evidence="2">The sequence shown here is derived from an EMBL/GenBank/DDBJ whole genome shotgun (WGS) entry which is preliminary data.</text>
</comment>